<sequence length="23" mass="2689">MFENSVEKNTAVVFLNNQIEFNT</sequence>
<accession>A0A0E9Q9G4</accession>
<reference evidence="1" key="1">
    <citation type="submission" date="2014-11" db="EMBL/GenBank/DDBJ databases">
        <authorList>
            <person name="Amaro Gonzalez C."/>
        </authorList>
    </citation>
    <scope>NUCLEOTIDE SEQUENCE</scope>
</reference>
<reference evidence="1" key="2">
    <citation type="journal article" date="2015" name="Fish Shellfish Immunol.">
        <title>Early steps in the European eel (Anguilla anguilla)-Vibrio vulnificus interaction in the gills: Role of the RtxA13 toxin.</title>
        <authorList>
            <person name="Callol A."/>
            <person name="Pajuelo D."/>
            <person name="Ebbesson L."/>
            <person name="Teles M."/>
            <person name="MacKenzie S."/>
            <person name="Amaro C."/>
        </authorList>
    </citation>
    <scope>NUCLEOTIDE SEQUENCE</scope>
</reference>
<protein>
    <submittedName>
        <fullName evidence="1">Uncharacterized protein</fullName>
    </submittedName>
</protein>
<dbReference type="AlphaFoldDB" id="A0A0E9Q9G4"/>
<name>A0A0E9Q9G4_ANGAN</name>
<evidence type="ECO:0000313" key="1">
    <source>
        <dbReference type="EMBL" id="JAH12728.1"/>
    </source>
</evidence>
<proteinExistence type="predicted"/>
<dbReference type="EMBL" id="GBXM01095849">
    <property type="protein sequence ID" value="JAH12728.1"/>
    <property type="molecule type" value="Transcribed_RNA"/>
</dbReference>
<organism evidence="1">
    <name type="scientific">Anguilla anguilla</name>
    <name type="common">European freshwater eel</name>
    <name type="synonym">Muraena anguilla</name>
    <dbReference type="NCBI Taxonomy" id="7936"/>
    <lineage>
        <taxon>Eukaryota</taxon>
        <taxon>Metazoa</taxon>
        <taxon>Chordata</taxon>
        <taxon>Craniata</taxon>
        <taxon>Vertebrata</taxon>
        <taxon>Euteleostomi</taxon>
        <taxon>Actinopterygii</taxon>
        <taxon>Neopterygii</taxon>
        <taxon>Teleostei</taxon>
        <taxon>Anguilliformes</taxon>
        <taxon>Anguillidae</taxon>
        <taxon>Anguilla</taxon>
    </lineage>
</organism>